<evidence type="ECO:0000256" key="1">
    <source>
        <dbReference type="SAM" id="MobiDB-lite"/>
    </source>
</evidence>
<protein>
    <submittedName>
        <fullName evidence="2">Transcriptional regulator</fullName>
    </submittedName>
</protein>
<proteinExistence type="predicted"/>
<sequence length="250" mass="27890">MHPPSVRREALLLLDAEHSLSEVSRRTGVSRSTSRSWRDGAGAGAASCPRCHGRSLEARAYSALLGFYLGDGHVSAARRCHTLRVSCDASLPGIVEDVVALCRRVHPRRPVHLVRAPGTIVVSQHWKLWPCLFPQHGPGRKHERPIVLEPWQRALVEAEPAAFLRGLFHSDGSRVRNWATRTVDGRQRRLDYARWQFVNHSADVRDLGTWALDLVVPVARILLAASSWWPISVSRRAGVARLDTLIGPEE</sequence>
<dbReference type="RefSeq" id="WP_315734411.1">
    <property type="nucleotide sequence ID" value="NZ_JAVYII010000007.1"/>
</dbReference>
<feature type="compositionally biased region" description="Low complexity" evidence="1">
    <location>
        <begin position="26"/>
        <end position="35"/>
    </location>
</feature>
<dbReference type="Gene3D" id="3.10.28.10">
    <property type="entry name" value="Homing endonucleases"/>
    <property type="match status" value="1"/>
</dbReference>
<comment type="caution">
    <text evidence="2">The sequence shown here is derived from an EMBL/GenBank/DDBJ whole genome shotgun (WGS) entry which is preliminary data.</text>
</comment>
<organism evidence="2 3">
    <name type="scientific">Nocardioides imazamoxiresistens</name>
    <dbReference type="NCBI Taxonomy" id="3231893"/>
    <lineage>
        <taxon>Bacteria</taxon>
        <taxon>Bacillati</taxon>
        <taxon>Actinomycetota</taxon>
        <taxon>Actinomycetes</taxon>
        <taxon>Propionibacteriales</taxon>
        <taxon>Nocardioidaceae</taxon>
        <taxon>Nocardioides</taxon>
    </lineage>
</organism>
<accession>A0ABU3PZ58</accession>
<gene>
    <name evidence="2" type="ORF">RDV89_15765</name>
</gene>
<evidence type="ECO:0000313" key="2">
    <source>
        <dbReference type="EMBL" id="MDT9594542.1"/>
    </source>
</evidence>
<dbReference type="Proteomes" id="UP001268542">
    <property type="component" value="Unassembled WGS sequence"/>
</dbReference>
<dbReference type="EMBL" id="JAVYII010000007">
    <property type="protein sequence ID" value="MDT9594542.1"/>
    <property type="molecule type" value="Genomic_DNA"/>
</dbReference>
<reference evidence="2 3" key="1">
    <citation type="submission" date="2023-08" db="EMBL/GenBank/DDBJ databases">
        <title>Nocardioides seae sp. nov., a bacterium isolated from a soil.</title>
        <authorList>
            <person name="Wang X."/>
        </authorList>
    </citation>
    <scope>NUCLEOTIDE SEQUENCE [LARGE SCALE GENOMIC DNA]</scope>
    <source>
        <strain evidence="2 3">YZH12</strain>
    </source>
</reference>
<dbReference type="InterPro" id="IPR027434">
    <property type="entry name" value="Homing_endonucl"/>
</dbReference>
<name>A0ABU3PZ58_9ACTN</name>
<keyword evidence="3" id="KW-1185">Reference proteome</keyword>
<evidence type="ECO:0000313" key="3">
    <source>
        <dbReference type="Proteomes" id="UP001268542"/>
    </source>
</evidence>
<feature type="region of interest" description="Disordered" evidence="1">
    <location>
        <begin position="24"/>
        <end position="47"/>
    </location>
</feature>
<dbReference type="InterPro" id="IPR006142">
    <property type="entry name" value="INTEIN"/>
</dbReference>
<dbReference type="PRINTS" id="PR00379">
    <property type="entry name" value="INTEIN"/>
</dbReference>